<feature type="non-terminal residue" evidence="2">
    <location>
        <position position="1"/>
    </location>
</feature>
<gene>
    <name evidence="2" type="ORF">CMUS01_04205</name>
</gene>
<feature type="transmembrane region" description="Helical" evidence="1">
    <location>
        <begin position="382"/>
        <end position="408"/>
    </location>
</feature>
<organism evidence="2 3">
    <name type="scientific">Colletotrichum musicola</name>
    <dbReference type="NCBI Taxonomy" id="2175873"/>
    <lineage>
        <taxon>Eukaryota</taxon>
        <taxon>Fungi</taxon>
        <taxon>Dikarya</taxon>
        <taxon>Ascomycota</taxon>
        <taxon>Pezizomycotina</taxon>
        <taxon>Sordariomycetes</taxon>
        <taxon>Hypocreomycetidae</taxon>
        <taxon>Glomerellales</taxon>
        <taxon>Glomerellaceae</taxon>
        <taxon>Colletotrichum</taxon>
        <taxon>Colletotrichum orchidearum species complex</taxon>
    </lineage>
</organism>
<dbReference type="PANTHER" id="PTHR34391:SF1">
    <property type="entry name" value="UPF0658 GOLGI APPARATUS MEMBRANE PROTEIN C1952.10C-RELATED"/>
    <property type="match status" value="1"/>
</dbReference>
<reference evidence="2" key="1">
    <citation type="journal article" date="2020" name="Phytopathology">
        <title>Genome Sequence Resources of Colletotrichum truncatum, C. plurivorum, C. musicola, and C. sojae: Four Species Pathogenic to Soybean (Glycine max).</title>
        <authorList>
            <person name="Rogerio F."/>
            <person name="Boufleur T.R."/>
            <person name="Ciampi-Guillardi M."/>
            <person name="Sukno S.A."/>
            <person name="Thon M.R."/>
            <person name="Massola Junior N.S."/>
            <person name="Baroncelli R."/>
        </authorList>
    </citation>
    <scope>NUCLEOTIDE SEQUENCE</scope>
    <source>
        <strain evidence="2">LFN0074</strain>
    </source>
</reference>
<dbReference type="GO" id="GO:0005794">
    <property type="term" value="C:Golgi apparatus"/>
    <property type="evidence" value="ECO:0007669"/>
    <property type="project" value="TreeGrafter"/>
</dbReference>
<feature type="transmembrane region" description="Helical" evidence="1">
    <location>
        <begin position="113"/>
        <end position="134"/>
    </location>
</feature>
<dbReference type="OrthoDB" id="2448307at2759"/>
<keyword evidence="3" id="KW-1185">Reference proteome</keyword>
<feature type="transmembrane region" description="Helical" evidence="1">
    <location>
        <begin position="159"/>
        <end position="178"/>
    </location>
</feature>
<keyword evidence="1" id="KW-0812">Transmembrane</keyword>
<evidence type="ECO:0000256" key="1">
    <source>
        <dbReference type="SAM" id="Phobius"/>
    </source>
</evidence>
<feature type="transmembrane region" description="Helical" evidence="1">
    <location>
        <begin position="344"/>
        <end position="362"/>
    </location>
</feature>
<evidence type="ECO:0000313" key="2">
    <source>
        <dbReference type="EMBL" id="KAF6839643.1"/>
    </source>
</evidence>
<accession>A0A8H6NNK3</accession>
<dbReference type="PANTHER" id="PTHR34391">
    <property type="entry name" value="UPF0658 GOLGI APPARATUS MEMBRANE PROTEIN C1952.10C-RELATED"/>
    <property type="match status" value="1"/>
</dbReference>
<feature type="transmembrane region" description="Helical" evidence="1">
    <location>
        <begin position="237"/>
        <end position="260"/>
    </location>
</feature>
<feature type="transmembrane region" description="Helical" evidence="1">
    <location>
        <begin position="317"/>
        <end position="337"/>
    </location>
</feature>
<dbReference type="InterPro" id="IPR040410">
    <property type="entry name" value="UPF0658_Golgi"/>
</dbReference>
<dbReference type="AlphaFoldDB" id="A0A8H6NNK3"/>
<sequence length="449" mass="50789">GRRLPPRNLFLNGSFRGVANTVDLATRLDSRRSLLGGDPNFAGYDQELAAQQYAQQYQQQYQQQYNPPQTSAYNQGYAFREGLAPSTMNGSRPSSVGQGFLGFGFLSAKWPRIFFLITLIQAIICLGFEAYVFWKFQTSLTDLGPNAPADNSESPRKTIPTFLTLFIFGFLYELVIVWDALRAKNTIQVIGVCISNLALMVYTAIQVDQIWEALGELRDLAALKDPNLDIWPDIKPYLIAIPCILSFGTIAMGFVAWKLYQVFAWDILKTIGADYRMKKRFLHYQVYIALLKFDFFFFLGFTVQFLVIVNARTDAEFGLTIAAIPVTIAILLLAAWFTRIENKIGMVSVLVLYFGALSYFIFKLVRIYQPETREQYKAVKKSLTAFTVITILLIICTIVNCVVCMRNFGAGLKNHLRKPSRDLEKNPDLNSISLHDVKPQGAPTRMTID</sequence>
<feature type="transmembrane region" description="Helical" evidence="1">
    <location>
        <begin position="286"/>
        <end position="311"/>
    </location>
</feature>
<evidence type="ECO:0000313" key="3">
    <source>
        <dbReference type="Proteomes" id="UP000639643"/>
    </source>
</evidence>
<feature type="transmembrane region" description="Helical" evidence="1">
    <location>
        <begin position="185"/>
        <end position="205"/>
    </location>
</feature>
<keyword evidence="1" id="KW-0472">Membrane</keyword>
<name>A0A8H6NNK3_9PEZI</name>
<dbReference type="Proteomes" id="UP000639643">
    <property type="component" value="Unassembled WGS sequence"/>
</dbReference>
<proteinExistence type="predicted"/>
<comment type="caution">
    <text evidence="2">The sequence shown here is derived from an EMBL/GenBank/DDBJ whole genome shotgun (WGS) entry which is preliminary data.</text>
</comment>
<protein>
    <submittedName>
        <fullName evidence="2">Uncharacterized protein</fullName>
    </submittedName>
</protein>
<dbReference type="EMBL" id="WIGM01000111">
    <property type="protein sequence ID" value="KAF6839643.1"/>
    <property type="molecule type" value="Genomic_DNA"/>
</dbReference>
<keyword evidence="1" id="KW-1133">Transmembrane helix</keyword>